<keyword evidence="9 11" id="KW-1133">Transmembrane helix</keyword>
<evidence type="ECO:0000256" key="5">
    <source>
        <dbReference type="ARBA" id="ARBA00022723"/>
    </source>
</evidence>
<proteinExistence type="inferred from homology"/>
<dbReference type="NCBIfam" id="TIGR01525">
    <property type="entry name" value="ATPase-IB_hvy"/>
    <property type="match status" value="1"/>
</dbReference>
<dbReference type="PROSITE" id="PS00154">
    <property type="entry name" value="ATPASE_E1_E2"/>
    <property type="match status" value="1"/>
</dbReference>
<dbReference type="Pfam" id="PF00403">
    <property type="entry name" value="HMA"/>
    <property type="match status" value="1"/>
</dbReference>
<dbReference type="InterPro" id="IPR018303">
    <property type="entry name" value="ATPase_P-typ_P_site"/>
</dbReference>
<feature type="transmembrane region" description="Helical" evidence="11">
    <location>
        <begin position="206"/>
        <end position="225"/>
    </location>
</feature>
<accession>A0A2T1C900</accession>
<feature type="transmembrane region" description="Helical" evidence="11">
    <location>
        <begin position="116"/>
        <end position="135"/>
    </location>
</feature>
<feature type="transmembrane region" description="Helical" evidence="11">
    <location>
        <begin position="768"/>
        <end position="792"/>
    </location>
</feature>
<dbReference type="InterPro" id="IPR036163">
    <property type="entry name" value="HMA_dom_sf"/>
</dbReference>
<dbReference type="AlphaFoldDB" id="A0A2T1C900"/>
<evidence type="ECO:0000313" key="13">
    <source>
        <dbReference type="EMBL" id="PSB04721.1"/>
    </source>
</evidence>
<organism evidence="13 14">
    <name type="scientific">Merismopedia glauca CCAP 1448/3</name>
    <dbReference type="NCBI Taxonomy" id="1296344"/>
    <lineage>
        <taxon>Bacteria</taxon>
        <taxon>Bacillati</taxon>
        <taxon>Cyanobacteriota</taxon>
        <taxon>Cyanophyceae</taxon>
        <taxon>Synechococcales</taxon>
        <taxon>Merismopediaceae</taxon>
        <taxon>Merismopedia</taxon>
    </lineage>
</organism>
<dbReference type="InterPro" id="IPR023298">
    <property type="entry name" value="ATPase_P-typ_TM_dom_sf"/>
</dbReference>
<dbReference type="InterPro" id="IPR008250">
    <property type="entry name" value="ATPase_P-typ_transduc_dom_A_sf"/>
</dbReference>
<evidence type="ECO:0000256" key="9">
    <source>
        <dbReference type="ARBA" id="ARBA00022989"/>
    </source>
</evidence>
<evidence type="ECO:0000259" key="12">
    <source>
        <dbReference type="PROSITE" id="PS50846"/>
    </source>
</evidence>
<dbReference type="SFLD" id="SFLDF00027">
    <property type="entry name" value="p-type_atpase"/>
    <property type="match status" value="1"/>
</dbReference>
<dbReference type="Gene3D" id="3.40.50.1000">
    <property type="entry name" value="HAD superfamily/HAD-like"/>
    <property type="match status" value="1"/>
</dbReference>
<dbReference type="OrthoDB" id="438550at2"/>
<dbReference type="Pfam" id="PF00702">
    <property type="entry name" value="Hydrolase"/>
    <property type="match status" value="1"/>
</dbReference>
<gene>
    <name evidence="13" type="ORF">C7B64_02555</name>
</gene>
<evidence type="ECO:0000256" key="8">
    <source>
        <dbReference type="ARBA" id="ARBA00022967"/>
    </source>
</evidence>
<keyword evidence="4 11" id="KW-0812">Transmembrane</keyword>
<evidence type="ECO:0000256" key="1">
    <source>
        <dbReference type="ARBA" id="ARBA00004651"/>
    </source>
</evidence>
<dbReference type="PRINTS" id="PR00119">
    <property type="entry name" value="CATATPASE"/>
</dbReference>
<dbReference type="GO" id="GO:0005524">
    <property type="term" value="F:ATP binding"/>
    <property type="evidence" value="ECO:0007669"/>
    <property type="project" value="UniProtKB-UniRule"/>
</dbReference>
<keyword evidence="5 11" id="KW-0479">Metal-binding</keyword>
<dbReference type="Pfam" id="PF00122">
    <property type="entry name" value="E1-E2_ATPase"/>
    <property type="match status" value="1"/>
</dbReference>
<evidence type="ECO:0000256" key="10">
    <source>
        <dbReference type="ARBA" id="ARBA00023136"/>
    </source>
</evidence>
<dbReference type="GO" id="GO:0055070">
    <property type="term" value="P:copper ion homeostasis"/>
    <property type="evidence" value="ECO:0007669"/>
    <property type="project" value="TreeGrafter"/>
</dbReference>
<dbReference type="InterPro" id="IPR006121">
    <property type="entry name" value="HMA_dom"/>
</dbReference>
<dbReference type="NCBIfam" id="TIGR01494">
    <property type="entry name" value="ATPase_P-type"/>
    <property type="match status" value="2"/>
</dbReference>
<dbReference type="Gene3D" id="2.70.150.10">
    <property type="entry name" value="Calcium-transporting ATPase, cytoplasmic transduction domain A"/>
    <property type="match status" value="1"/>
</dbReference>
<dbReference type="SUPFAM" id="SSF56784">
    <property type="entry name" value="HAD-like"/>
    <property type="match status" value="1"/>
</dbReference>
<keyword evidence="6 11" id="KW-0547">Nucleotide-binding</keyword>
<dbReference type="InterPro" id="IPR017969">
    <property type="entry name" value="Heavy-metal-associated_CS"/>
</dbReference>
<keyword evidence="3" id="KW-0813">Transport</keyword>
<comment type="subcellular location">
    <subcellularLocation>
        <location evidence="1">Cell membrane</location>
        <topology evidence="1">Multi-pass membrane protein</topology>
    </subcellularLocation>
</comment>
<evidence type="ECO:0000256" key="4">
    <source>
        <dbReference type="ARBA" id="ARBA00022692"/>
    </source>
</evidence>
<feature type="transmembrane region" description="Helical" evidence="11">
    <location>
        <begin position="431"/>
        <end position="454"/>
    </location>
</feature>
<evidence type="ECO:0000256" key="6">
    <source>
        <dbReference type="ARBA" id="ARBA00022741"/>
    </source>
</evidence>
<dbReference type="FunFam" id="3.30.70.100:FF:000001">
    <property type="entry name" value="ATPase copper transporting beta"/>
    <property type="match status" value="1"/>
</dbReference>
<dbReference type="Gene3D" id="3.30.70.100">
    <property type="match status" value="1"/>
</dbReference>
<comment type="similarity">
    <text evidence="2 11">Belongs to the cation transport ATPase (P-type) (TC 3.A.3) family. Type IB subfamily.</text>
</comment>
<dbReference type="SFLD" id="SFLDS00003">
    <property type="entry name" value="Haloacid_Dehalogenase"/>
    <property type="match status" value="1"/>
</dbReference>
<dbReference type="CDD" id="cd00371">
    <property type="entry name" value="HMA"/>
    <property type="match status" value="1"/>
</dbReference>
<dbReference type="InterPro" id="IPR023299">
    <property type="entry name" value="ATPase_P-typ_cyto_dom_N"/>
</dbReference>
<comment type="caution">
    <text evidence="13">The sequence shown here is derived from an EMBL/GenBank/DDBJ whole genome shotgun (WGS) entry which is preliminary data.</text>
</comment>
<feature type="domain" description="HMA" evidence="12">
    <location>
        <begin position="25"/>
        <end position="91"/>
    </location>
</feature>
<dbReference type="InterPro" id="IPR001757">
    <property type="entry name" value="P_typ_ATPase"/>
</dbReference>
<name>A0A2T1C900_9CYAN</name>
<dbReference type="GO" id="GO:0005886">
    <property type="term" value="C:plasma membrane"/>
    <property type="evidence" value="ECO:0007669"/>
    <property type="project" value="UniProtKB-SubCell"/>
</dbReference>
<dbReference type="SUPFAM" id="SSF81653">
    <property type="entry name" value="Calcium ATPase, transduction domain A"/>
    <property type="match status" value="1"/>
</dbReference>
<dbReference type="SUPFAM" id="SSF55008">
    <property type="entry name" value="HMA, heavy metal-associated domain"/>
    <property type="match status" value="1"/>
</dbReference>
<dbReference type="GO" id="GO:0016887">
    <property type="term" value="F:ATP hydrolysis activity"/>
    <property type="evidence" value="ECO:0007669"/>
    <property type="project" value="InterPro"/>
</dbReference>
<dbReference type="PROSITE" id="PS01047">
    <property type="entry name" value="HMA_1"/>
    <property type="match status" value="1"/>
</dbReference>
<dbReference type="GO" id="GO:0005507">
    <property type="term" value="F:copper ion binding"/>
    <property type="evidence" value="ECO:0007669"/>
    <property type="project" value="TreeGrafter"/>
</dbReference>
<feature type="transmembrane region" description="Helical" evidence="11">
    <location>
        <begin position="141"/>
        <end position="161"/>
    </location>
</feature>
<dbReference type="InterPro" id="IPR036412">
    <property type="entry name" value="HAD-like_sf"/>
</dbReference>
<dbReference type="InterPro" id="IPR044492">
    <property type="entry name" value="P_typ_ATPase_HD_dom"/>
</dbReference>
<dbReference type="CDD" id="cd02094">
    <property type="entry name" value="P-type_ATPase_Cu-like"/>
    <property type="match status" value="1"/>
</dbReference>
<dbReference type="Gene3D" id="3.40.1110.10">
    <property type="entry name" value="Calcium-transporting ATPase, cytoplasmic domain N"/>
    <property type="match status" value="1"/>
</dbReference>
<evidence type="ECO:0000256" key="2">
    <source>
        <dbReference type="ARBA" id="ARBA00006024"/>
    </source>
</evidence>
<reference evidence="13 14" key="1">
    <citation type="submission" date="2018-02" db="EMBL/GenBank/DDBJ databases">
        <authorList>
            <person name="Cohen D.B."/>
            <person name="Kent A.D."/>
        </authorList>
    </citation>
    <scope>NUCLEOTIDE SEQUENCE [LARGE SCALE GENOMIC DNA]</scope>
    <source>
        <strain evidence="13 14">CCAP 1448/3</strain>
    </source>
</reference>
<dbReference type="Proteomes" id="UP000238762">
    <property type="component" value="Unassembled WGS sequence"/>
</dbReference>
<keyword evidence="10 11" id="KW-0472">Membrane</keyword>
<keyword evidence="8" id="KW-1278">Translocase</keyword>
<sequence length="798" mass="84334">MSASVNSSTIKPSQTAIITTNPTCETITLDIQGMKCAGCVKAVERQLQEHPGVVSACVNLLTEVAVVECELEQVIPDELAEKLTKTGFPTQPRIAGSSLSAKSNPVERQQKASRDLTWRLTLALILLLFSTIGHIDYWADAKIPILNTLWFHCGLATLSLLGPGRQISIDGWRGLRHGMPNMNTLVALGTITAYSASLVALAFPQLGWECFFDEPVMLVGFILLGRTLEQKARFRASQAFEALVALQPQLARLIGASATSEQVGIEIPVEQVRVGEWLRVLPGEKIPVDGEIVAGVTSVDESMVTGESLPVVKQVGDLVTGGTVNLSGAIALQTLRTGNDTTLAQIISLVEAAQTRKAPIQKLADTVAGYFTYGVMAIASFTFLFWYFIGTDIWSQAVLHSSSLMAHHSGTMMSHQGGSLDSEKLLFSLKLAIAVLVVACPCALGLATPTAILVGTSLGAEKGILIKGGDVLEQVHKIDTVVFDKTGTLTIGHPTLTDCFPFERQSEILQLAASLEAITSHPLAIAIQEAANHLELPLLPVADSSTASGLGISGLIASKSVILGNAAWLESQQITIDSIFHTEAEKLATQGKTLVYLAVAGKIMGLIAVEDPLREDAQATVDGLQKMGLQVMVLTGDTTQAAEAIAQKLTISVDNIIAGVRPEGKAEAIAKLQQSGNYLAMVGDGINDAPALTQANVGIALSTGTDVAIEAADIVLIQPHLSRVLTSIALSRRTVSKIRQNLLWAVGYNILAIPVAAGWLSILGTGIILSPAGAGALMALSSVSVVTNSLLLRHHSKE</sequence>
<keyword evidence="7 11" id="KW-0067">ATP-binding</keyword>
<evidence type="ECO:0000256" key="7">
    <source>
        <dbReference type="ARBA" id="ARBA00022840"/>
    </source>
</evidence>
<dbReference type="RefSeq" id="WP_106287094.1">
    <property type="nucleotide sequence ID" value="NZ_CAWNTC010000163.1"/>
</dbReference>
<keyword evidence="11" id="KW-1003">Cell membrane</keyword>
<dbReference type="GO" id="GO:0043682">
    <property type="term" value="F:P-type divalent copper transporter activity"/>
    <property type="evidence" value="ECO:0007669"/>
    <property type="project" value="TreeGrafter"/>
</dbReference>
<evidence type="ECO:0000256" key="3">
    <source>
        <dbReference type="ARBA" id="ARBA00022448"/>
    </source>
</evidence>
<evidence type="ECO:0000256" key="11">
    <source>
        <dbReference type="RuleBase" id="RU362081"/>
    </source>
</evidence>
<dbReference type="InterPro" id="IPR059000">
    <property type="entry name" value="ATPase_P-type_domA"/>
</dbReference>
<dbReference type="PANTHER" id="PTHR43520:SF8">
    <property type="entry name" value="P-TYPE CU(+) TRANSPORTER"/>
    <property type="match status" value="1"/>
</dbReference>
<dbReference type="PROSITE" id="PS50846">
    <property type="entry name" value="HMA_2"/>
    <property type="match status" value="1"/>
</dbReference>
<evidence type="ECO:0000313" key="14">
    <source>
        <dbReference type="Proteomes" id="UP000238762"/>
    </source>
</evidence>
<feature type="transmembrane region" description="Helical" evidence="11">
    <location>
        <begin position="182"/>
        <end position="200"/>
    </location>
</feature>
<feature type="transmembrane region" description="Helical" evidence="11">
    <location>
        <begin position="367"/>
        <end position="389"/>
    </location>
</feature>
<dbReference type="EMBL" id="PVWJ01000008">
    <property type="protein sequence ID" value="PSB04721.1"/>
    <property type="molecule type" value="Genomic_DNA"/>
</dbReference>
<reference evidence="13 14" key="2">
    <citation type="submission" date="2018-03" db="EMBL/GenBank/DDBJ databases">
        <title>The ancient ancestry and fast evolution of plastids.</title>
        <authorList>
            <person name="Moore K.R."/>
            <person name="Magnabosco C."/>
            <person name="Momper L."/>
            <person name="Gold D.A."/>
            <person name="Bosak T."/>
            <person name="Fournier G.P."/>
        </authorList>
    </citation>
    <scope>NUCLEOTIDE SEQUENCE [LARGE SCALE GENOMIC DNA]</scope>
    <source>
        <strain evidence="13 14">CCAP 1448/3</strain>
    </source>
</reference>
<dbReference type="FunFam" id="2.70.150.10:FF:000002">
    <property type="entry name" value="Copper-transporting ATPase 1, putative"/>
    <property type="match status" value="1"/>
</dbReference>
<feature type="transmembrane region" description="Helical" evidence="11">
    <location>
        <begin position="742"/>
        <end position="762"/>
    </location>
</feature>
<dbReference type="PANTHER" id="PTHR43520">
    <property type="entry name" value="ATP7, ISOFORM B"/>
    <property type="match status" value="1"/>
</dbReference>
<dbReference type="SFLD" id="SFLDG00002">
    <property type="entry name" value="C1.7:_P-type_atpase_like"/>
    <property type="match status" value="1"/>
</dbReference>
<protein>
    <submittedName>
        <fullName evidence="13">Heavy metal translocating P-type ATPase</fullName>
    </submittedName>
</protein>
<dbReference type="InterPro" id="IPR023214">
    <property type="entry name" value="HAD_sf"/>
</dbReference>
<dbReference type="InterPro" id="IPR027256">
    <property type="entry name" value="P-typ_ATPase_IB"/>
</dbReference>
<keyword evidence="14" id="KW-1185">Reference proteome</keyword>
<dbReference type="SUPFAM" id="SSF81665">
    <property type="entry name" value="Calcium ATPase, transmembrane domain M"/>
    <property type="match status" value="1"/>
</dbReference>